<protein>
    <submittedName>
        <fullName evidence="1">Uncharacterized protein</fullName>
    </submittedName>
</protein>
<reference evidence="1" key="2">
    <citation type="submission" date="2020-11" db="EMBL/GenBank/DDBJ databases">
        <authorList>
            <person name="McCartney M.A."/>
            <person name="Auch B."/>
            <person name="Kono T."/>
            <person name="Mallez S."/>
            <person name="Becker A."/>
            <person name="Gohl D.M."/>
            <person name="Silverstein K.A.T."/>
            <person name="Koren S."/>
            <person name="Bechman K.B."/>
            <person name="Herman A."/>
            <person name="Abrahante J.E."/>
            <person name="Garbe J."/>
        </authorList>
    </citation>
    <scope>NUCLEOTIDE SEQUENCE</scope>
    <source>
        <strain evidence="1">Duluth1</strain>
        <tissue evidence="1">Whole animal</tissue>
    </source>
</reference>
<proteinExistence type="predicted"/>
<gene>
    <name evidence="1" type="ORF">DPMN_096572</name>
</gene>
<keyword evidence="2" id="KW-1185">Reference proteome</keyword>
<reference evidence="1" key="1">
    <citation type="journal article" date="2019" name="bioRxiv">
        <title>The Genome of the Zebra Mussel, Dreissena polymorpha: A Resource for Invasive Species Research.</title>
        <authorList>
            <person name="McCartney M.A."/>
            <person name="Auch B."/>
            <person name="Kono T."/>
            <person name="Mallez S."/>
            <person name="Zhang Y."/>
            <person name="Obille A."/>
            <person name="Becker A."/>
            <person name="Abrahante J.E."/>
            <person name="Garbe J."/>
            <person name="Badalamenti J.P."/>
            <person name="Herman A."/>
            <person name="Mangelson H."/>
            <person name="Liachko I."/>
            <person name="Sullivan S."/>
            <person name="Sone E.D."/>
            <person name="Koren S."/>
            <person name="Silverstein K.A.T."/>
            <person name="Beckman K.B."/>
            <person name="Gohl D.M."/>
        </authorList>
    </citation>
    <scope>NUCLEOTIDE SEQUENCE</scope>
    <source>
        <strain evidence="1">Duluth1</strain>
        <tissue evidence="1">Whole animal</tissue>
    </source>
</reference>
<sequence>MTNRALVHTGNLLIREDRLLTSGWTWFGLKNRQITLLEINVLDSSYTVALNFNVSTKVSLLGYISNPGAMMKDEMVVRKPMG</sequence>
<dbReference type="Proteomes" id="UP000828390">
    <property type="component" value="Unassembled WGS sequence"/>
</dbReference>
<accession>A0A9D4L8Z7</accession>
<evidence type="ECO:0000313" key="2">
    <source>
        <dbReference type="Proteomes" id="UP000828390"/>
    </source>
</evidence>
<name>A0A9D4L8Z7_DREPO</name>
<evidence type="ECO:0000313" key="1">
    <source>
        <dbReference type="EMBL" id="KAH3854033.1"/>
    </source>
</evidence>
<comment type="caution">
    <text evidence="1">The sequence shown here is derived from an EMBL/GenBank/DDBJ whole genome shotgun (WGS) entry which is preliminary data.</text>
</comment>
<organism evidence="1 2">
    <name type="scientific">Dreissena polymorpha</name>
    <name type="common">Zebra mussel</name>
    <name type="synonym">Mytilus polymorpha</name>
    <dbReference type="NCBI Taxonomy" id="45954"/>
    <lineage>
        <taxon>Eukaryota</taxon>
        <taxon>Metazoa</taxon>
        <taxon>Spiralia</taxon>
        <taxon>Lophotrochozoa</taxon>
        <taxon>Mollusca</taxon>
        <taxon>Bivalvia</taxon>
        <taxon>Autobranchia</taxon>
        <taxon>Heteroconchia</taxon>
        <taxon>Euheterodonta</taxon>
        <taxon>Imparidentia</taxon>
        <taxon>Neoheterodontei</taxon>
        <taxon>Myida</taxon>
        <taxon>Dreissenoidea</taxon>
        <taxon>Dreissenidae</taxon>
        <taxon>Dreissena</taxon>
    </lineage>
</organism>
<dbReference type="EMBL" id="JAIWYP010000003">
    <property type="protein sequence ID" value="KAH3854033.1"/>
    <property type="molecule type" value="Genomic_DNA"/>
</dbReference>
<dbReference type="AlphaFoldDB" id="A0A9D4L8Z7"/>